<sequence>MASLQVDVTNKQILMIALPISLALLVPNFNFIINNVFLGHLSEQALAIASITGVYYLIFSSVGYGLNNGLQALIARRAGQNRPEEIGKIFHQGILVAMVIAVTGILLTYTVAPLVLRSFVRSPETYAQAVEFLHIRIWGLPFLFIYQMRNALLVGTNQSRFLVAGTLVEAVANIFFDYALIFGKLGFPALGFNGAAYASIIAEFLGMFAIFILIRVKGIDKQFSLFRPVGWDPENIRNILQLSGPLVFQHAISILAWLFFYLLIERNSGQTGLAVSNTMRNIFGFFGVFVWAFAATSNTMVSNIIGQGRRDEVIGVIKKIMFLSAGISLCVFLFLNLFPAVYLSIYGLDKSFVDAGVPVIRVVAAALLLMSCATVWLNAVTGTGNSRVTFLIELAAIIFYCTYVYLVLEVWHLSLVWAWVSEFLYWTILLTLSYGYFRTGKWRKKEL</sequence>
<feature type="transmembrane region" description="Helical" evidence="10">
    <location>
        <begin position="89"/>
        <end position="112"/>
    </location>
</feature>
<dbReference type="PIRSF" id="PIRSF006603">
    <property type="entry name" value="DinF"/>
    <property type="match status" value="1"/>
</dbReference>
<evidence type="ECO:0000256" key="6">
    <source>
        <dbReference type="ARBA" id="ARBA00022989"/>
    </source>
</evidence>
<dbReference type="Proteomes" id="UP001501725">
    <property type="component" value="Unassembled WGS sequence"/>
</dbReference>
<feature type="transmembrane region" description="Helical" evidence="10">
    <location>
        <begin position="12"/>
        <end position="33"/>
    </location>
</feature>
<dbReference type="PANTHER" id="PTHR43298">
    <property type="entry name" value="MULTIDRUG RESISTANCE PROTEIN NORM-RELATED"/>
    <property type="match status" value="1"/>
</dbReference>
<dbReference type="CDD" id="cd13133">
    <property type="entry name" value="MATE_like_7"/>
    <property type="match status" value="1"/>
</dbReference>
<dbReference type="Pfam" id="PF01554">
    <property type="entry name" value="MatE"/>
    <property type="match status" value="2"/>
</dbReference>
<feature type="transmembrane region" description="Helical" evidence="10">
    <location>
        <begin position="390"/>
        <end position="408"/>
    </location>
</feature>
<evidence type="ECO:0000256" key="10">
    <source>
        <dbReference type="SAM" id="Phobius"/>
    </source>
</evidence>
<dbReference type="RefSeq" id="WP_345255801.1">
    <property type="nucleotide sequence ID" value="NZ_BAABGY010000007.1"/>
</dbReference>
<evidence type="ECO:0000256" key="7">
    <source>
        <dbReference type="ARBA" id="ARBA00023065"/>
    </source>
</evidence>
<dbReference type="InterPro" id="IPR050222">
    <property type="entry name" value="MATE_MdtK"/>
</dbReference>
<evidence type="ECO:0000256" key="8">
    <source>
        <dbReference type="ARBA" id="ARBA00023136"/>
    </source>
</evidence>
<keyword evidence="6 10" id="KW-1133">Transmembrane helix</keyword>
<evidence type="ECO:0000313" key="11">
    <source>
        <dbReference type="EMBL" id="GAA4330972.1"/>
    </source>
</evidence>
<feature type="transmembrane region" description="Helical" evidence="10">
    <location>
        <begin position="282"/>
        <end position="301"/>
    </location>
</feature>
<dbReference type="InterPro" id="IPR048279">
    <property type="entry name" value="MdtK-like"/>
</dbReference>
<keyword evidence="8 10" id="KW-0472">Membrane</keyword>
<dbReference type="NCBIfam" id="TIGR00797">
    <property type="entry name" value="matE"/>
    <property type="match status" value="1"/>
</dbReference>
<keyword evidence="12" id="KW-1185">Reference proteome</keyword>
<dbReference type="InterPro" id="IPR002528">
    <property type="entry name" value="MATE_fam"/>
</dbReference>
<keyword evidence="2" id="KW-0813">Transport</keyword>
<evidence type="ECO:0000313" key="12">
    <source>
        <dbReference type="Proteomes" id="UP001501725"/>
    </source>
</evidence>
<comment type="subcellular location">
    <subcellularLocation>
        <location evidence="1">Cell membrane</location>
        <topology evidence="1">Multi-pass membrane protein</topology>
    </subcellularLocation>
</comment>
<feature type="transmembrane region" description="Helical" evidence="10">
    <location>
        <begin position="322"/>
        <end position="346"/>
    </location>
</feature>
<feature type="transmembrane region" description="Helical" evidence="10">
    <location>
        <begin position="161"/>
        <end position="183"/>
    </location>
</feature>
<evidence type="ECO:0000256" key="1">
    <source>
        <dbReference type="ARBA" id="ARBA00004651"/>
    </source>
</evidence>
<keyword evidence="7" id="KW-0406">Ion transport</keyword>
<dbReference type="EMBL" id="BAABGY010000007">
    <property type="protein sequence ID" value="GAA4330972.1"/>
    <property type="molecule type" value="Genomic_DNA"/>
</dbReference>
<organism evidence="11 12">
    <name type="scientific">Flaviaesturariibacter amylovorans</name>
    <dbReference type="NCBI Taxonomy" id="1084520"/>
    <lineage>
        <taxon>Bacteria</taxon>
        <taxon>Pseudomonadati</taxon>
        <taxon>Bacteroidota</taxon>
        <taxon>Chitinophagia</taxon>
        <taxon>Chitinophagales</taxon>
        <taxon>Chitinophagaceae</taxon>
        <taxon>Flaviaestuariibacter</taxon>
    </lineage>
</organism>
<feature type="transmembrane region" description="Helical" evidence="10">
    <location>
        <begin position="239"/>
        <end position="262"/>
    </location>
</feature>
<proteinExistence type="predicted"/>
<dbReference type="PANTHER" id="PTHR43298:SF2">
    <property type="entry name" value="FMN_FAD EXPORTER YEEO-RELATED"/>
    <property type="match status" value="1"/>
</dbReference>
<feature type="transmembrane region" description="Helical" evidence="10">
    <location>
        <begin position="132"/>
        <end position="149"/>
    </location>
</feature>
<feature type="transmembrane region" description="Helical" evidence="10">
    <location>
        <begin position="414"/>
        <end position="437"/>
    </location>
</feature>
<evidence type="ECO:0000256" key="2">
    <source>
        <dbReference type="ARBA" id="ARBA00022448"/>
    </source>
</evidence>
<feature type="transmembrane region" description="Helical" evidence="10">
    <location>
        <begin position="195"/>
        <end position="218"/>
    </location>
</feature>
<evidence type="ECO:0000256" key="4">
    <source>
        <dbReference type="ARBA" id="ARBA00022475"/>
    </source>
</evidence>
<reference evidence="12" key="1">
    <citation type="journal article" date="2019" name="Int. J. Syst. Evol. Microbiol.">
        <title>The Global Catalogue of Microorganisms (GCM) 10K type strain sequencing project: providing services to taxonomists for standard genome sequencing and annotation.</title>
        <authorList>
            <consortium name="The Broad Institute Genomics Platform"/>
            <consortium name="The Broad Institute Genome Sequencing Center for Infectious Disease"/>
            <person name="Wu L."/>
            <person name="Ma J."/>
        </authorList>
    </citation>
    <scope>NUCLEOTIDE SEQUENCE [LARGE SCALE GENOMIC DNA]</scope>
    <source>
        <strain evidence="12">JCM 17919</strain>
    </source>
</reference>
<protein>
    <recommendedName>
        <fullName evidence="9">Multidrug-efflux transporter</fullName>
    </recommendedName>
</protein>
<feature type="transmembrane region" description="Helical" evidence="10">
    <location>
        <begin position="358"/>
        <end position="378"/>
    </location>
</feature>
<evidence type="ECO:0000256" key="5">
    <source>
        <dbReference type="ARBA" id="ARBA00022692"/>
    </source>
</evidence>
<accession>A0ABP8GWG9</accession>
<evidence type="ECO:0000256" key="3">
    <source>
        <dbReference type="ARBA" id="ARBA00022449"/>
    </source>
</evidence>
<gene>
    <name evidence="11" type="ORF">GCM10023184_22410</name>
</gene>
<comment type="caution">
    <text evidence="11">The sequence shown here is derived from an EMBL/GenBank/DDBJ whole genome shotgun (WGS) entry which is preliminary data.</text>
</comment>
<keyword evidence="4" id="KW-1003">Cell membrane</keyword>
<feature type="transmembrane region" description="Helical" evidence="10">
    <location>
        <begin position="45"/>
        <end position="68"/>
    </location>
</feature>
<keyword evidence="5 10" id="KW-0812">Transmembrane</keyword>
<evidence type="ECO:0000256" key="9">
    <source>
        <dbReference type="ARBA" id="ARBA00031636"/>
    </source>
</evidence>
<name>A0ABP8GWG9_9BACT</name>
<keyword evidence="3" id="KW-0050">Antiport</keyword>